<feature type="compositionally biased region" description="Basic and acidic residues" evidence="1">
    <location>
        <begin position="46"/>
        <end position="82"/>
    </location>
</feature>
<evidence type="ECO:0000313" key="2">
    <source>
        <dbReference type="EMBL" id="KAK9121217.1"/>
    </source>
</evidence>
<protein>
    <submittedName>
        <fullName evidence="2">Uncharacterized protein</fullName>
    </submittedName>
</protein>
<reference evidence="2 3" key="1">
    <citation type="submission" date="2024-01" db="EMBL/GenBank/DDBJ databases">
        <title>Genome assemblies of Stephania.</title>
        <authorList>
            <person name="Yang L."/>
        </authorList>
    </citation>
    <scope>NUCLEOTIDE SEQUENCE [LARGE SCALE GENOMIC DNA]</scope>
    <source>
        <strain evidence="2">YNDBR</strain>
        <tissue evidence="2">Leaf</tissue>
    </source>
</reference>
<feature type="region of interest" description="Disordered" evidence="1">
    <location>
        <begin position="1"/>
        <end position="111"/>
    </location>
</feature>
<feature type="compositionally biased region" description="Basic and acidic residues" evidence="1">
    <location>
        <begin position="22"/>
        <end position="34"/>
    </location>
</feature>
<dbReference type="AlphaFoldDB" id="A0AAP0IUX3"/>
<evidence type="ECO:0000256" key="1">
    <source>
        <dbReference type="SAM" id="MobiDB-lite"/>
    </source>
</evidence>
<evidence type="ECO:0000313" key="3">
    <source>
        <dbReference type="Proteomes" id="UP001420932"/>
    </source>
</evidence>
<proteinExistence type="predicted"/>
<feature type="compositionally biased region" description="Basic residues" evidence="1">
    <location>
        <begin position="83"/>
        <end position="93"/>
    </location>
</feature>
<organism evidence="2 3">
    <name type="scientific">Stephania yunnanensis</name>
    <dbReference type="NCBI Taxonomy" id="152371"/>
    <lineage>
        <taxon>Eukaryota</taxon>
        <taxon>Viridiplantae</taxon>
        <taxon>Streptophyta</taxon>
        <taxon>Embryophyta</taxon>
        <taxon>Tracheophyta</taxon>
        <taxon>Spermatophyta</taxon>
        <taxon>Magnoliopsida</taxon>
        <taxon>Ranunculales</taxon>
        <taxon>Menispermaceae</taxon>
        <taxon>Menispermoideae</taxon>
        <taxon>Cissampelideae</taxon>
        <taxon>Stephania</taxon>
    </lineage>
</organism>
<comment type="caution">
    <text evidence="2">The sequence shown here is derived from an EMBL/GenBank/DDBJ whole genome shotgun (WGS) entry which is preliminary data.</text>
</comment>
<name>A0AAP0IUX3_9MAGN</name>
<dbReference type="EMBL" id="JBBNAF010000008">
    <property type="protein sequence ID" value="KAK9121217.1"/>
    <property type="molecule type" value="Genomic_DNA"/>
</dbReference>
<gene>
    <name evidence="2" type="ORF">Syun_018834</name>
</gene>
<sequence length="111" mass="13609">MEVGYINRPKKKINNDIQANDGEARERERERETLDVTSDSVEANDGEARLRWRREAASSERWRSADDRERKRERERFRDERERRRRRKKKSPKVSRGGKEMEKTFNIYRVR</sequence>
<keyword evidence="3" id="KW-1185">Reference proteome</keyword>
<accession>A0AAP0IUX3</accession>
<dbReference type="Proteomes" id="UP001420932">
    <property type="component" value="Unassembled WGS sequence"/>
</dbReference>